<proteinExistence type="predicted"/>
<name>B0CCK9_ACAM1</name>
<keyword evidence="1" id="KW-1133">Transmembrane helix</keyword>
<evidence type="ECO:0000256" key="1">
    <source>
        <dbReference type="SAM" id="Phobius"/>
    </source>
</evidence>
<dbReference type="KEGG" id="amr:AM1_3041"/>
<keyword evidence="1" id="KW-0812">Transmembrane</keyword>
<gene>
    <name evidence="2" type="ordered locus">AM1_3041</name>
</gene>
<evidence type="ECO:0000313" key="2">
    <source>
        <dbReference type="EMBL" id="ABW28038.1"/>
    </source>
</evidence>
<evidence type="ECO:0000313" key="3">
    <source>
        <dbReference type="Proteomes" id="UP000000268"/>
    </source>
</evidence>
<dbReference type="Proteomes" id="UP000000268">
    <property type="component" value="Chromosome"/>
</dbReference>
<dbReference type="EMBL" id="CP000828">
    <property type="protein sequence ID" value="ABW28038.1"/>
    <property type="molecule type" value="Genomic_DNA"/>
</dbReference>
<dbReference type="STRING" id="329726.AM1_3041"/>
<feature type="transmembrane region" description="Helical" evidence="1">
    <location>
        <begin position="30"/>
        <end position="48"/>
    </location>
</feature>
<dbReference type="HOGENOM" id="CLU_3131073_0_0_3"/>
<protein>
    <submittedName>
        <fullName evidence="2">Uncharacterized protein</fullName>
    </submittedName>
</protein>
<organism evidence="2 3">
    <name type="scientific">Acaryochloris marina (strain MBIC 11017)</name>
    <dbReference type="NCBI Taxonomy" id="329726"/>
    <lineage>
        <taxon>Bacteria</taxon>
        <taxon>Bacillati</taxon>
        <taxon>Cyanobacteriota</taxon>
        <taxon>Cyanophyceae</taxon>
        <taxon>Acaryochloridales</taxon>
        <taxon>Acaryochloridaceae</taxon>
        <taxon>Acaryochloris</taxon>
    </lineage>
</organism>
<accession>B0CCK9</accession>
<keyword evidence="1" id="KW-0472">Membrane</keyword>
<reference evidence="2 3" key="1">
    <citation type="journal article" date="2008" name="Proc. Natl. Acad. Sci. U.S.A.">
        <title>Niche adaptation and genome expansion in the chlorophyll d-producing cyanobacterium Acaryochloris marina.</title>
        <authorList>
            <person name="Swingley W.D."/>
            <person name="Chen M."/>
            <person name="Cheung P.C."/>
            <person name="Conrad A.L."/>
            <person name="Dejesa L.C."/>
            <person name="Hao J."/>
            <person name="Honchak B.M."/>
            <person name="Karbach L.E."/>
            <person name="Kurdoglu A."/>
            <person name="Lahiri S."/>
            <person name="Mastrian S.D."/>
            <person name="Miyashita H."/>
            <person name="Page L."/>
            <person name="Ramakrishna P."/>
            <person name="Satoh S."/>
            <person name="Sattley W.M."/>
            <person name="Shimada Y."/>
            <person name="Taylor H.L."/>
            <person name="Tomo T."/>
            <person name="Tsuchiya T."/>
            <person name="Wang Z.T."/>
            <person name="Raymond J."/>
            <person name="Mimuro M."/>
            <person name="Blankenship R.E."/>
            <person name="Touchman J.W."/>
        </authorList>
    </citation>
    <scope>NUCLEOTIDE SEQUENCE [LARGE SCALE GENOMIC DNA]</scope>
    <source>
        <strain evidence="3">MBIC 11017</strain>
    </source>
</reference>
<dbReference type="AlphaFoldDB" id="B0CCK9"/>
<keyword evidence="3" id="KW-1185">Reference proteome</keyword>
<sequence length="49" mass="5552">MYESYLKLLLPFMDCTRPLQPPNSDTAGDIYVQLCWAIISMAFTLALVP</sequence>